<dbReference type="Gene3D" id="2.60.120.260">
    <property type="entry name" value="Galactose-binding domain-like"/>
    <property type="match status" value="1"/>
</dbReference>
<keyword evidence="3 6" id="KW-1133">Transmembrane helix</keyword>
<keyword evidence="4 6" id="KW-0472">Membrane</keyword>
<feature type="chain" id="PRO_5034841349" evidence="7">
    <location>
        <begin position="23"/>
        <end position="491"/>
    </location>
</feature>
<feature type="compositionally biased region" description="Low complexity" evidence="5">
    <location>
        <begin position="255"/>
        <end position="297"/>
    </location>
</feature>
<evidence type="ECO:0000256" key="7">
    <source>
        <dbReference type="SAM" id="SignalP"/>
    </source>
</evidence>
<evidence type="ECO:0000256" key="3">
    <source>
        <dbReference type="ARBA" id="ARBA00022989"/>
    </source>
</evidence>
<comment type="subcellular location">
    <subcellularLocation>
        <location evidence="1">Membrane</location>
        <topology evidence="1">Single-pass membrane protein</topology>
    </subcellularLocation>
</comment>
<evidence type="ECO:0000313" key="8">
    <source>
        <dbReference type="EMBL" id="KAF5384249.1"/>
    </source>
</evidence>
<evidence type="ECO:0000256" key="5">
    <source>
        <dbReference type="SAM" id="MobiDB-lite"/>
    </source>
</evidence>
<dbReference type="PANTHER" id="PTHR15549">
    <property type="entry name" value="PAIRED IMMUNOGLOBULIN-LIKE TYPE 2 RECEPTOR"/>
    <property type="match status" value="1"/>
</dbReference>
<evidence type="ECO:0000256" key="1">
    <source>
        <dbReference type="ARBA" id="ARBA00004167"/>
    </source>
</evidence>
<dbReference type="Proteomes" id="UP000565441">
    <property type="component" value="Unassembled WGS sequence"/>
</dbReference>
<keyword evidence="7" id="KW-0732">Signal</keyword>
<name>A0A8H5M853_9AGAR</name>
<gene>
    <name evidence="8" type="ORF">D9615_003381</name>
</gene>
<sequence length="491" mass="51249">MRATRGICLFASILASFRETLAVANSTLFDLHVDTTPSVASSRHLSLTSIHDSAHGLRKRQALDFGTLSAAFRAATWIWTADATRPRFDAPPGARLFRRTYTPPSGKTAVMAEVIITADNGFSLFVNGALVGQSPSDVVDSWTSAQGYQMALPAGPVVFAVRATNLPGAGGVANPAGLLASIRITHSDATQALIVSDRNWLSNILPVLDFELPTTDDSRWVDATAIGRFGVLPWGLRVSLPSVLATATLPPPEPSSSSEVPSTTSALPSSTSETTSATPLPTTSSTTPSPSSSSTVTITQTTFGEDATAPPSTQDVGAKSNQPMLIGAILGGMVGGLALLLLILVYWRRRKRTAESAADVDTWTPAPHIASNEPSMVETTGGYGATGSPAPHWSQQQQYGSDTPYGQPQAPYRYPPPSVAVAASSSPAASGAADYYQPQYGGAAQGNAAWGSTSQLVSNRDVPPALAPGGGQGYYSGSMGTGQPTYEQRYY</sequence>
<dbReference type="GO" id="GO:0016020">
    <property type="term" value="C:membrane"/>
    <property type="evidence" value="ECO:0007669"/>
    <property type="project" value="UniProtKB-SubCell"/>
</dbReference>
<evidence type="ECO:0000256" key="2">
    <source>
        <dbReference type="ARBA" id="ARBA00022692"/>
    </source>
</evidence>
<reference evidence="8 9" key="1">
    <citation type="journal article" date="2020" name="ISME J.">
        <title>Uncovering the hidden diversity of litter-decomposition mechanisms in mushroom-forming fungi.</title>
        <authorList>
            <person name="Floudas D."/>
            <person name="Bentzer J."/>
            <person name="Ahren D."/>
            <person name="Johansson T."/>
            <person name="Persson P."/>
            <person name="Tunlid A."/>
        </authorList>
    </citation>
    <scope>NUCLEOTIDE SEQUENCE [LARGE SCALE GENOMIC DNA]</scope>
    <source>
        <strain evidence="8 9">CBS 661.87</strain>
    </source>
</reference>
<keyword evidence="9" id="KW-1185">Reference proteome</keyword>
<proteinExistence type="predicted"/>
<dbReference type="OrthoDB" id="10036721at2759"/>
<dbReference type="GO" id="GO:0071944">
    <property type="term" value="C:cell periphery"/>
    <property type="evidence" value="ECO:0007669"/>
    <property type="project" value="UniProtKB-ARBA"/>
</dbReference>
<keyword evidence="2 6" id="KW-0812">Transmembrane</keyword>
<dbReference type="InterPro" id="IPR051694">
    <property type="entry name" value="Immunoregulatory_rcpt-like"/>
</dbReference>
<feature type="transmembrane region" description="Helical" evidence="6">
    <location>
        <begin position="324"/>
        <end position="347"/>
    </location>
</feature>
<feature type="region of interest" description="Disordered" evidence="5">
    <location>
        <begin position="249"/>
        <end position="297"/>
    </location>
</feature>
<evidence type="ECO:0000256" key="4">
    <source>
        <dbReference type="ARBA" id="ARBA00023136"/>
    </source>
</evidence>
<feature type="region of interest" description="Disordered" evidence="5">
    <location>
        <begin position="379"/>
        <end position="410"/>
    </location>
</feature>
<feature type="region of interest" description="Disordered" evidence="5">
    <location>
        <begin position="459"/>
        <end position="480"/>
    </location>
</feature>
<accession>A0A8H5M853</accession>
<dbReference type="EMBL" id="JAACJP010000005">
    <property type="protein sequence ID" value="KAF5384249.1"/>
    <property type="molecule type" value="Genomic_DNA"/>
</dbReference>
<feature type="signal peptide" evidence="7">
    <location>
        <begin position="1"/>
        <end position="22"/>
    </location>
</feature>
<evidence type="ECO:0000313" key="9">
    <source>
        <dbReference type="Proteomes" id="UP000565441"/>
    </source>
</evidence>
<comment type="caution">
    <text evidence="8">The sequence shown here is derived from an EMBL/GenBank/DDBJ whole genome shotgun (WGS) entry which is preliminary data.</text>
</comment>
<feature type="compositionally biased region" description="Polar residues" evidence="5">
    <location>
        <begin position="393"/>
        <end position="406"/>
    </location>
</feature>
<dbReference type="AlphaFoldDB" id="A0A8H5M853"/>
<organism evidence="8 9">
    <name type="scientific">Tricholomella constricta</name>
    <dbReference type="NCBI Taxonomy" id="117010"/>
    <lineage>
        <taxon>Eukaryota</taxon>
        <taxon>Fungi</taxon>
        <taxon>Dikarya</taxon>
        <taxon>Basidiomycota</taxon>
        <taxon>Agaricomycotina</taxon>
        <taxon>Agaricomycetes</taxon>
        <taxon>Agaricomycetidae</taxon>
        <taxon>Agaricales</taxon>
        <taxon>Tricholomatineae</taxon>
        <taxon>Lyophyllaceae</taxon>
        <taxon>Tricholomella</taxon>
    </lineage>
</organism>
<dbReference type="PANTHER" id="PTHR15549:SF26">
    <property type="entry name" value="AXIAL BUDDING PATTERN PROTEIN 2-RELATED"/>
    <property type="match status" value="1"/>
</dbReference>
<evidence type="ECO:0000256" key="6">
    <source>
        <dbReference type="SAM" id="Phobius"/>
    </source>
</evidence>
<protein>
    <submittedName>
        <fullName evidence="8">Uncharacterized protein</fullName>
    </submittedName>
</protein>